<dbReference type="EC" id="2.7.1.17" evidence="8 10"/>
<dbReference type="PANTHER" id="PTHR43095:SF5">
    <property type="entry name" value="XYLULOSE KINASE"/>
    <property type="match status" value="1"/>
</dbReference>
<dbReference type="InterPro" id="IPR018484">
    <property type="entry name" value="FGGY_N"/>
</dbReference>
<accession>A0A084ACV2</accession>
<feature type="binding site" evidence="8">
    <location>
        <begin position="81"/>
        <end position="82"/>
    </location>
    <ligand>
        <name>substrate</name>
    </ligand>
</feature>
<comment type="caution">
    <text evidence="13">The sequence shown here is derived from an EMBL/GenBank/DDBJ whole genome shotgun (WGS) entry which is preliminary data.</text>
</comment>
<comment type="function">
    <text evidence="8">Catalyzes the phosphorylation of D-xylulose to D-xylulose 5-phosphate.</text>
</comment>
<organism evidence="13 14">
    <name type="scientific">Lactococcus cremoris subsp. cremoris GE214</name>
    <dbReference type="NCBI Taxonomy" id="1415168"/>
    <lineage>
        <taxon>Bacteria</taxon>
        <taxon>Bacillati</taxon>
        <taxon>Bacillota</taxon>
        <taxon>Bacilli</taxon>
        <taxon>Lactobacillales</taxon>
        <taxon>Streptococcaceae</taxon>
        <taxon>Lactococcus</taxon>
        <taxon>Lactococcus cremoris subsp. cremoris</taxon>
    </lineage>
</organism>
<evidence type="ECO:0000256" key="6">
    <source>
        <dbReference type="ARBA" id="ARBA00022840"/>
    </source>
</evidence>
<dbReference type="InterPro" id="IPR043129">
    <property type="entry name" value="ATPase_NBD"/>
</dbReference>
<keyword evidence="5 8" id="KW-0418">Kinase</keyword>
<dbReference type="GO" id="GO:0042732">
    <property type="term" value="P:D-xylose metabolic process"/>
    <property type="evidence" value="ECO:0007669"/>
    <property type="project" value="UniProtKB-KW"/>
</dbReference>
<evidence type="ECO:0000256" key="4">
    <source>
        <dbReference type="ARBA" id="ARBA00022741"/>
    </source>
</evidence>
<dbReference type="InterPro" id="IPR018485">
    <property type="entry name" value="FGGY_C"/>
</dbReference>
<feature type="site" description="Important for activity" evidence="8">
    <location>
        <position position="8"/>
    </location>
</feature>
<dbReference type="InterPro" id="IPR006000">
    <property type="entry name" value="Xylulokinase"/>
</dbReference>
<feature type="active site" description="Proton acceptor" evidence="8">
    <location>
        <position position="239"/>
    </location>
</feature>
<evidence type="ECO:0000256" key="1">
    <source>
        <dbReference type="ARBA" id="ARBA00009156"/>
    </source>
</evidence>
<keyword evidence="6 8" id="KW-0067">ATP-binding</keyword>
<dbReference type="Gene3D" id="3.30.420.40">
    <property type="match status" value="2"/>
</dbReference>
<keyword evidence="3 8" id="KW-0808">Transferase</keyword>
<dbReference type="SUPFAM" id="SSF53067">
    <property type="entry name" value="Actin-like ATPase domain"/>
    <property type="match status" value="2"/>
</dbReference>
<evidence type="ECO:0000259" key="12">
    <source>
        <dbReference type="Pfam" id="PF02782"/>
    </source>
</evidence>
<protein>
    <recommendedName>
        <fullName evidence="8 10">Xylulose kinase</fullName>
        <shortName evidence="8 10">Xylulokinase</shortName>
        <ecNumber evidence="8 10">2.7.1.17</ecNumber>
    </recommendedName>
</protein>
<proteinExistence type="inferred from homology"/>
<name>A0A084ACV2_LACLC</name>
<dbReference type="AlphaFoldDB" id="A0A084ACV2"/>
<dbReference type="Pfam" id="PF00370">
    <property type="entry name" value="FGGY_N"/>
    <property type="match status" value="1"/>
</dbReference>
<dbReference type="EMBL" id="AZSI01000014">
    <property type="protein sequence ID" value="KEY63131.1"/>
    <property type="molecule type" value="Genomic_DNA"/>
</dbReference>
<evidence type="ECO:0000313" key="14">
    <source>
        <dbReference type="Proteomes" id="UP000028401"/>
    </source>
</evidence>
<evidence type="ECO:0000313" key="13">
    <source>
        <dbReference type="EMBL" id="KEY63131.1"/>
    </source>
</evidence>
<dbReference type="CDD" id="cd07808">
    <property type="entry name" value="ASKHA_NBD_FGGY_EcXK-like"/>
    <property type="match status" value="1"/>
</dbReference>
<evidence type="ECO:0000256" key="5">
    <source>
        <dbReference type="ARBA" id="ARBA00022777"/>
    </source>
</evidence>
<dbReference type="RefSeq" id="WP_042747938.1">
    <property type="nucleotide sequence ID" value="NZ_AZSI01000014.1"/>
</dbReference>
<dbReference type="NCBIfam" id="TIGR01312">
    <property type="entry name" value="XylB"/>
    <property type="match status" value="1"/>
</dbReference>
<gene>
    <name evidence="8 10" type="primary">xylB</name>
    <name evidence="13" type="ORF">U725_00810</name>
</gene>
<dbReference type="GO" id="GO:0005524">
    <property type="term" value="F:ATP binding"/>
    <property type="evidence" value="ECO:0007669"/>
    <property type="project" value="UniProtKB-UniRule"/>
</dbReference>
<reference evidence="13 14" key="1">
    <citation type="submission" date="2014-06" db="EMBL/GenBank/DDBJ databases">
        <title>Draft genome sequence of the putrescine producing strain Lactococcus lactis subsp cremoris GE214.</title>
        <authorList>
            <person name="Ladero V."/>
            <person name="Linares D.M."/>
            <person name="del Rio B."/>
            <person name="Mayo B."/>
            <person name="Martin M.C."/>
            <person name="Fernandez M."/>
            <person name="Alvarez M.A."/>
        </authorList>
    </citation>
    <scope>NUCLEOTIDE SEQUENCE [LARGE SCALE GENOMIC DNA]</scope>
    <source>
        <strain evidence="13 14">GE214</strain>
    </source>
</reference>
<dbReference type="InterPro" id="IPR018483">
    <property type="entry name" value="Carb_kinase_FGGY_CS"/>
</dbReference>
<comment type="catalytic activity">
    <reaction evidence="8 10">
        <text>D-xylulose + ATP = D-xylulose 5-phosphate + ADP + H(+)</text>
        <dbReference type="Rhea" id="RHEA:10964"/>
        <dbReference type="ChEBI" id="CHEBI:15378"/>
        <dbReference type="ChEBI" id="CHEBI:17140"/>
        <dbReference type="ChEBI" id="CHEBI:30616"/>
        <dbReference type="ChEBI" id="CHEBI:57737"/>
        <dbReference type="ChEBI" id="CHEBI:456216"/>
        <dbReference type="EC" id="2.7.1.17"/>
    </reaction>
</comment>
<feature type="domain" description="Carbohydrate kinase FGGY N-terminal" evidence="11">
    <location>
        <begin position="3"/>
        <end position="245"/>
    </location>
</feature>
<evidence type="ECO:0000256" key="7">
    <source>
        <dbReference type="ARBA" id="ARBA00023277"/>
    </source>
</evidence>
<evidence type="ECO:0000256" key="2">
    <source>
        <dbReference type="ARBA" id="ARBA00022629"/>
    </source>
</evidence>
<dbReference type="InterPro" id="IPR000577">
    <property type="entry name" value="Carb_kinase_FGGY"/>
</dbReference>
<dbReference type="GO" id="GO:0004856">
    <property type="term" value="F:D-xylulokinase activity"/>
    <property type="evidence" value="ECO:0007669"/>
    <property type="project" value="UniProtKB-UniRule"/>
</dbReference>
<dbReference type="InterPro" id="IPR050406">
    <property type="entry name" value="FGGY_Carb_Kinase"/>
</dbReference>
<keyword evidence="7 8" id="KW-0119">Carbohydrate metabolism</keyword>
<comment type="similarity">
    <text evidence="1 8 9">Belongs to the FGGY kinase family.</text>
</comment>
<evidence type="ECO:0000256" key="9">
    <source>
        <dbReference type="RuleBase" id="RU003733"/>
    </source>
</evidence>
<evidence type="ECO:0000259" key="11">
    <source>
        <dbReference type="Pfam" id="PF00370"/>
    </source>
</evidence>
<feature type="domain" description="Carbohydrate kinase FGGY C-terminal" evidence="12">
    <location>
        <begin position="256"/>
        <end position="440"/>
    </location>
</feature>
<keyword evidence="2 8" id="KW-0859">Xylose metabolism</keyword>
<dbReference type="PANTHER" id="PTHR43095">
    <property type="entry name" value="SUGAR KINASE"/>
    <property type="match status" value="1"/>
</dbReference>
<evidence type="ECO:0000256" key="3">
    <source>
        <dbReference type="ARBA" id="ARBA00022679"/>
    </source>
</evidence>
<dbReference type="PROSITE" id="PS00445">
    <property type="entry name" value="FGGY_KINASES_2"/>
    <property type="match status" value="1"/>
</dbReference>
<evidence type="ECO:0000256" key="10">
    <source>
        <dbReference type="RuleBase" id="RU364073"/>
    </source>
</evidence>
<dbReference type="HAMAP" id="MF_02220">
    <property type="entry name" value="XylB"/>
    <property type="match status" value="1"/>
</dbReference>
<dbReference type="PIRSF" id="PIRSF000538">
    <property type="entry name" value="GlpK"/>
    <property type="match status" value="1"/>
</dbReference>
<dbReference type="Proteomes" id="UP000028401">
    <property type="component" value="Unassembled WGS sequence"/>
</dbReference>
<dbReference type="GO" id="GO:0005998">
    <property type="term" value="P:xylulose catabolic process"/>
    <property type="evidence" value="ECO:0007669"/>
    <property type="project" value="UniProtKB-UniRule"/>
</dbReference>
<evidence type="ECO:0000256" key="8">
    <source>
        <dbReference type="HAMAP-Rule" id="MF_02220"/>
    </source>
</evidence>
<dbReference type="Pfam" id="PF02782">
    <property type="entry name" value="FGGY_C"/>
    <property type="match status" value="1"/>
</dbReference>
<dbReference type="PATRIC" id="fig|1415168.3.peg.866"/>
<keyword evidence="4 8" id="KW-0547">Nucleotide-binding</keyword>
<dbReference type="PROSITE" id="PS00933">
    <property type="entry name" value="FGGY_KINASES_1"/>
    <property type="match status" value="1"/>
</dbReference>
<sequence length="501" mass="55424">MTYVLGIDLGTSSLKGILMDEAGNLITTKSAEYQIDTPKQGYSEQRPEYWVVALESVLTGLSVEVSDFGQQLAGISFSGQMHSLVVLDENNKPVYPAILWNDVRTSKQCQEITDRLGNRLLEITKNIALEGFTLPKILWLQENEPEVWSRVKKIMLPKDYLSLWLTGNIYTEFSDAAGTLLLDIEKKQWSGEIVDAFNIDMEILPDLLESTAQTGLVKAEIAERYKLTNEVKVFAGGADNAAAALAVGLINEEVGLISMGTSGVVSAFEPKIADYKGKLHFFNHTVPGAYYSMGVTLAAGNSLNWYKETFGKGLSFNELLSEVYTVSPGSEGLLFTPYIVGERTPHFDSKIRGSFLGISAHHEQKHFSRAVLEGITFSLRDSKDIMENTKNKKFKRLISVGGGAQNPDIMQMQADVFNSEMIRLTVEQGPGLGACMIAAFGCGLYDSLEAVTKAFVHYKEATFLPNPKNVAHYEQIYQIWKEAYQTTAGLSHQLVEFNDEG</sequence>